<evidence type="ECO:0000256" key="6">
    <source>
        <dbReference type="PROSITE-ProRule" id="PRU10072"/>
    </source>
</evidence>
<dbReference type="PROSITE" id="PS00130">
    <property type="entry name" value="U_DNA_GLYCOSYLASE"/>
    <property type="match status" value="1"/>
</dbReference>
<dbReference type="NCBIfam" id="NF003592">
    <property type="entry name" value="PRK05254.1-5"/>
    <property type="match status" value="1"/>
</dbReference>
<dbReference type="CDD" id="cd10027">
    <property type="entry name" value="UDG-F1-like"/>
    <property type="match status" value="1"/>
</dbReference>
<comment type="function">
    <text evidence="5 7">Excises uracil residues from the DNA which can arise as a result of misincorporation of dUMP residues by DNA polymerase or due to deamination of cytosine.</text>
</comment>
<comment type="similarity">
    <text evidence="1 5 7">Belongs to the uracil-DNA glycosylase (UDG) superfamily. UNG family.</text>
</comment>
<feature type="region of interest" description="Disordered" evidence="8">
    <location>
        <begin position="1"/>
        <end position="45"/>
    </location>
</feature>
<dbReference type="InterPro" id="IPR018085">
    <property type="entry name" value="Ura-DNA_Glyclase_AS"/>
</dbReference>
<dbReference type="GO" id="GO:0005739">
    <property type="term" value="C:mitochondrion"/>
    <property type="evidence" value="ECO:0007669"/>
    <property type="project" value="UniProtKB-SubCell"/>
</dbReference>
<accession>A0A9K3LA34</accession>
<evidence type="ECO:0000313" key="11">
    <source>
        <dbReference type="Proteomes" id="UP000693970"/>
    </source>
</evidence>
<feature type="compositionally biased region" description="Low complexity" evidence="8">
    <location>
        <begin position="20"/>
        <end position="33"/>
    </location>
</feature>
<keyword evidence="5" id="KW-0496">Mitochondrion</keyword>
<dbReference type="EMBL" id="JAGRRH010000014">
    <property type="protein sequence ID" value="KAG7358253.1"/>
    <property type="molecule type" value="Genomic_DNA"/>
</dbReference>
<keyword evidence="4 5" id="KW-0234">DNA repair</keyword>
<organism evidence="10 11">
    <name type="scientific">Nitzschia inconspicua</name>
    <dbReference type="NCBI Taxonomy" id="303405"/>
    <lineage>
        <taxon>Eukaryota</taxon>
        <taxon>Sar</taxon>
        <taxon>Stramenopiles</taxon>
        <taxon>Ochrophyta</taxon>
        <taxon>Bacillariophyta</taxon>
        <taxon>Bacillariophyceae</taxon>
        <taxon>Bacillariophycidae</taxon>
        <taxon>Bacillariales</taxon>
        <taxon>Bacillariaceae</taxon>
        <taxon>Nitzschia</taxon>
    </lineage>
</organism>
<keyword evidence="5" id="KW-0539">Nucleus</keyword>
<dbReference type="NCBIfam" id="NF003588">
    <property type="entry name" value="PRK05254.1-1"/>
    <property type="match status" value="1"/>
</dbReference>
<dbReference type="AlphaFoldDB" id="A0A9K3LA34"/>
<dbReference type="Pfam" id="PF03167">
    <property type="entry name" value="UDG"/>
    <property type="match status" value="1"/>
</dbReference>
<evidence type="ECO:0000256" key="8">
    <source>
        <dbReference type="SAM" id="MobiDB-lite"/>
    </source>
</evidence>
<dbReference type="OrthoDB" id="10031947at2759"/>
<dbReference type="InterPro" id="IPR002043">
    <property type="entry name" value="UDG_fam1"/>
</dbReference>
<evidence type="ECO:0000256" key="2">
    <source>
        <dbReference type="ARBA" id="ARBA00022763"/>
    </source>
</evidence>
<proteinExistence type="inferred from homology"/>
<dbReference type="InterPro" id="IPR005122">
    <property type="entry name" value="Uracil-DNA_glycosylase-like"/>
</dbReference>
<name>A0A9K3LA34_9STRA</name>
<evidence type="ECO:0000256" key="1">
    <source>
        <dbReference type="ARBA" id="ARBA00008184"/>
    </source>
</evidence>
<keyword evidence="3 5" id="KW-0378">Hydrolase</keyword>
<gene>
    <name evidence="10" type="ORF">IV203_014840</name>
</gene>
<dbReference type="PANTHER" id="PTHR11264:SF0">
    <property type="entry name" value="URACIL-DNA GLYCOSYLASE"/>
    <property type="match status" value="1"/>
</dbReference>
<comment type="catalytic activity">
    <reaction evidence="5 7">
        <text>Hydrolyzes single-stranded DNA or mismatched double-stranded DNA and polynucleotides, releasing free uracil.</text>
        <dbReference type="EC" id="3.2.2.27"/>
    </reaction>
</comment>
<feature type="active site" description="Proton acceptor" evidence="5 6">
    <location>
        <position position="157"/>
    </location>
</feature>
<dbReference type="EC" id="3.2.2.27" evidence="5 7"/>
<evidence type="ECO:0000256" key="5">
    <source>
        <dbReference type="HAMAP-Rule" id="MF_03166"/>
    </source>
</evidence>
<comment type="caution">
    <text evidence="10">The sequence shown here is derived from an EMBL/GenBank/DDBJ whole genome shotgun (WGS) entry which is preliminary data.</text>
</comment>
<keyword evidence="11" id="KW-1185">Reference proteome</keyword>
<dbReference type="GO" id="GO:0004844">
    <property type="term" value="F:uracil DNA N-glycosylase activity"/>
    <property type="evidence" value="ECO:0007669"/>
    <property type="project" value="UniProtKB-UniRule"/>
</dbReference>
<dbReference type="SMART" id="SM00986">
    <property type="entry name" value="UDG"/>
    <property type="match status" value="1"/>
</dbReference>
<dbReference type="GO" id="GO:0097510">
    <property type="term" value="P:base-excision repair, AP site formation via deaminated base removal"/>
    <property type="evidence" value="ECO:0007669"/>
    <property type="project" value="TreeGrafter"/>
</dbReference>
<dbReference type="GO" id="GO:0005634">
    <property type="term" value="C:nucleus"/>
    <property type="evidence" value="ECO:0007669"/>
    <property type="project" value="UniProtKB-SubCell"/>
</dbReference>
<evidence type="ECO:0000259" key="9">
    <source>
        <dbReference type="SMART" id="SM00986"/>
    </source>
</evidence>
<evidence type="ECO:0000256" key="7">
    <source>
        <dbReference type="RuleBase" id="RU003780"/>
    </source>
</evidence>
<evidence type="ECO:0000313" key="10">
    <source>
        <dbReference type="EMBL" id="KAG7358253.1"/>
    </source>
</evidence>
<dbReference type="NCBIfam" id="NF003589">
    <property type="entry name" value="PRK05254.1-2"/>
    <property type="match status" value="1"/>
</dbReference>
<dbReference type="SMART" id="SM00987">
    <property type="entry name" value="UreE_C"/>
    <property type="match status" value="1"/>
</dbReference>
<evidence type="ECO:0000256" key="3">
    <source>
        <dbReference type="ARBA" id="ARBA00022801"/>
    </source>
</evidence>
<feature type="domain" description="Uracil-DNA glycosylase-like" evidence="9">
    <location>
        <begin position="142"/>
        <end position="316"/>
    </location>
</feature>
<comment type="subcellular location">
    <subcellularLocation>
        <location evidence="5">Mitochondrion</location>
    </subcellularLocation>
    <subcellularLocation>
        <location evidence="5">Nucleus</location>
    </subcellularLocation>
</comment>
<keyword evidence="2 5" id="KW-0227">DNA damage</keyword>
<dbReference type="Proteomes" id="UP000693970">
    <property type="component" value="Unassembled WGS sequence"/>
</dbReference>
<dbReference type="NCBIfam" id="TIGR00628">
    <property type="entry name" value="ung"/>
    <property type="match status" value="1"/>
</dbReference>
<reference evidence="10" key="2">
    <citation type="submission" date="2021-04" db="EMBL/GenBank/DDBJ databases">
        <authorList>
            <person name="Podell S."/>
        </authorList>
    </citation>
    <scope>NUCLEOTIDE SEQUENCE</scope>
    <source>
        <strain evidence="10">Hildebrandi</strain>
    </source>
</reference>
<sequence>MITSFFKPKRTRNEEEEDNNNNNNNSNIVVTTNDDNHETETDDNGNVLKKKLKTTSSPTTVQSVTCITPMSSKKNLTPAVAKLLFHLQRRNRDNGDGGLCWRQALHQHLSSPSFARLADFVESQRNNYTVYPPPKETFTALNWTPLDQVKVVIVGQDPYHGPNQAHGLSFSVYRGQKVPPSLRNIYKELVQDDEIDTFKTMPQHGYLERWAQQGVLMINTVLTVRRGDANSHQKKGWEEFTDEVIRAVDQNSSTGVVFLLWGKPASTKMTTALTGGSNKVTRHTVISTSHPSPLGATKTDSPFLGSKCFSRANKALRKMGHNEIDWRVDGPLPTA</sequence>
<reference evidence="10" key="1">
    <citation type="journal article" date="2021" name="Sci. Rep.">
        <title>Diploid genomic architecture of Nitzschia inconspicua, an elite biomass production diatom.</title>
        <authorList>
            <person name="Oliver A."/>
            <person name="Podell S."/>
            <person name="Pinowska A."/>
            <person name="Traller J.C."/>
            <person name="Smith S.R."/>
            <person name="McClure R."/>
            <person name="Beliaev A."/>
            <person name="Bohutskyi P."/>
            <person name="Hill E.A."/>
            <person name="Rabines A."/>
            <person name="Zheng H."/>
            <person name="Allen L.Z."/>
            <person name="Kuo A."/>
            <person name="Grigoriev I.V."/>
            <person name="Allen A.E."/>
            <person name="Hazlebeck D."/>
            <person name="Allen E.E."/>
        </authorList>
    </citation>
    <scope>NUCLEOTIDE SEQUENCE</scope>
    <source>
        <strain evidence="10">Hildebrandi</strain>
    </source>
</reference>
<dbReference type="HAMAP" id="MF_00148">
    <property type="entry name" value="UDG"/>
    <property type="match status" value="1"/>
</dbReference>
<dbReference type="PANTHER" id="PTHR11264">
    <property type="entry name" value="URACIL-DNA GLYCOSYLASE"/>
    <property type="match status" value="1"/>
</dbReference>
<evidence type="ECO:0000256" key="4">
    <source>
        <dbReference type="ARBA" id="ARBA00023204"/>
    </source>
</evidence>
<protein>
    <recommendedName>
        <fullName evidence="5 7">Uracil-DNA glycosylase</fullName>
        <shortName evidence="5">UDG</shortName>
        <ecNumber evidence="5 7">3.2.2.27</ecNumber>
    </recommendedName>
</protein>